<dbReference type="InParanoid" id="A0A1E7F813"/>
<organism evidence="3 4">
    <name type="scientific">Fragilariopsis cylindrus CCMP1102</name>
    <dbReference type="NCBI Taxonomy" id="635003"/>
    <lineage>
        <taxon>Eukaryota</taxon>
        <taxon>Sar</taxon>
        <taxon>Stramenopiles</taxon>
        <taxon>Ochrophyta</taxon>
        <taxon>Bacillariophyta</taxon>
        <taxon>Bacillariophyceae</taxon>
        <taxon>Bacillariophycidae</taxon>
        <taxon>Bacillariales</taxon>
        <taxon>Bacillariaceae</taxon>
        <taxon>Fragilariopsis</taxon>
    </lineage>
</organism>
<evidence type="ECO:0000259" key="2">
    <source>
        <dbReference type="PROSITE" id="PS50191"/>
    </source>
</evidence>
<dbReference type="CDD" id="cd00170">
    <property type="entry name" value="SEC14"/>
    <property type="match status" value="1"/>
</dbReference>
<dbReference type="AlphaFoldDB" id="A0A1E7F813"/>
<reference evidence="3 4" key="1">
    <citation type="submission" date="2016-09" db="EMBL/GenBank/DDBJ databases">
        <title>Extensive genetic diversity and differential bi-allelic expression allows diatom success in the polar Southern Ocean.</title>
        <authorList>
            <consortium name="DOE Joint Genome Institute"/>
            <person name="Mock T."/>
            <person name="Otillar R.P."/>
            <person name="Strauss J."/>
            <person name="Dupont C."/>
            <person name="Frickenhaus S."/>
            <person name="Maumus F."/>
            <person name="Mcmullan M."/>
            <person name="Sanges R."/>
            <person name="Schmutz J."/>
            <person name="Toseland A."/>
            <person name="Valas R."/>
            <person name="Veluchamy A."/>
            <person name="Ward B.J."/>
            <person name="Allen A."/>
            <person name="Barry K."/>
            <person name="Falciatore A."/>
            <person name="Ferrante M."/>
            <person name="Fortunato A.E."/>
            <person name="Gloeckner G."/>
            <person name="Gruber A."/>
            <person name="Hipkin R."/>
            <person name="Janech M."/>
            <person name="Kroth P."/>
            <person name="Leese F."/>
            <person name="Lindquist E."/>
            <person name="Lyon B.R."/>
            <person name="Martin J."/>
            <person name="Mayer C."/>
            <person name="Parker M."/>
            <person name="Quesneville H."/>
            <person name="Raymond J."/>
            <person name="Uhlig C."/>
            <person name="Valentin K.U."/>
            <person name="Worden A.Z."/>
            <person name="Armbrust E.V."/>
            <person name="Bowler C."/>
            <person name="Green B."/>
            <person name="Moulton V."/>
            <person name="Van Oosterhout C."/>
            <person name="Grigoriev I."/>
        </authorList>
    </citation>
    <scope>NUCLEOTIDE SEQUENCE [LARGE SCALE GENOMIC DNA]</scope>
    <source>
        <strain evidence="3 4">CCMP1102</strain>
    </source>
</reference>
<evidence type="ECO:0000256" key="1">
    <source>
        <dbReference type="SAM" id="MobiDB-lite"/>
    </source>
</evidence>
<feature type="compositionally biased region" description="Low complexity" evidence="1">
    <location>
        <begin position="349"/>
        <end position="360"/>
    </location>
</feature>
<sequence length="619" mass="69805">MGNICCSSSSATTTDVVVVGEEETQNENGGNNGNVIPTTKTTLYSGKIVGDDPNNNDDDTNTASNIRISAHTNDVEIHHNQIHRDSDATVYHDAIMDRFPSSIDMNYPPTNSMRQSMFLQNLDLDDMNMNDKVLLQGSNSSDEVPATTPIPTHLRQSVIQIKTNLQQEHSTDNLSGYPGVLTEDELEQCIEFREQLKIRDPAYKEMVLSMYPYEQEAFALCRFLRSRNFIIENVFDMLKEKNQAKNWYNVKNIMTTDEKQPNPFYKNLHNIDTFNNCPLSVFLTQYPMLHTGIGKNGAIIVYFKAGQVSVPGVECIVGDMVNALPFVWNQLYHETRHAMKRESEKHNNKSNNNSESTKSSTTTVLAEKIIIVDLKGDTTLFNEGIEFLKSVPIGASCFPESVNRTYVLNAPFSFRLIWAVISRTLETRTLQKIGFFSTIEKAKTDFLDHIESNELLSDYGGHDTHYSYNDIVAKRQSELSHKPGIVTRYIVELMCILTTGRGDSMDFDFNLQNNEKIDSIVIYSRSNHGCEFSITTTLSKDKNTYGDDDDDAIVCVDPIYVSREQATDNADSDVNVKPNYAIEIASSKDMLQQQQYTIHAKDGTAKDYFLIAISIAKVV</sequence>
<name>A0A1E7F813_9STRA</name>
<dbReference type="InterPro" id="IPR001251">
    <property type="entry name" value="CRAL-TRIO_dom"/>
</dbReference>
<dbReference type="Pfam" id="PF00650">
    <property type="entry name" value="CRAL_TRIO"/>
    <property type="match status" value="1"/>
</dbReference>
<protein>
    <recommendedName>
        <fullName evidence="2">CRAL-TRIO domain-containing protein</fullName>
    </recommendedName>
</protein>
<dbReference type="Proteomes" id="UP000095751">
    <property type="component" value="Unassembled WGS sequence"/>
</dbReference>
<dbReference type="KEGG" id="fcy:FRACYDRAFT_240847"/>
<feature type="domain" description="CRAL-TRIO" evidence="2">
    <location>
        <begin position="278"/>
        <end position="467"/>
    </location>
</feature>
<dbReference type="PANTHER" id="PTHR45657">
    <property type="entry name" value="CRAL-TRIO DOMAIN-CONTAINING PROTEIN YKL091C-RELATED"/>
    <property type="match status" value="1"/>
</dbReference>
<dbReference type="EMBL" id="KV784360">
    <property type="protein sequence ID" value="OEU14311.1"/>
    <property type="molecule type" value="Genomic_DNA"/>
</dbReference>
<dbReference type="SUPFAM" id="SSF52087">
    <property type="entry name" value="CRAL/TRIO domain"/>
    <property type="match status" value="1"/>
</dbReference>
<proteinExistence type="predicted"/>
<dbReference type="InterPro" id="IPR051026">
    <property type="entry name" value="PI/PC_transfer"/>
</dbReference>
<dbReference type="SUPFAM" id="SSF46938">
    <property type="entry name" value="CRAL/TRIO N-terminal domain"/>
    <property type="match status" value="1"/>
</dbReference>
<dbReference type="Gene3D" id="3.40.525.10">
    <property type="entry name" value="CRAL-TRIO lipid binding domain"/>
    <property type="match status" value="1"/>
</dbReference>
<dbReference type="PROSITE" id="PS50191">
    <property type="entry name" value="CRAL_TRIO"/>
    <property type="match status" value="1"/>
</dbReference>
<dbReference type="OrthoDB" id="1434354at2759"/>
<dbReference type="InterPro" id="IPR036273">
    <property type="entry name" value="CRAL/TRIO_N_dom_sf"/>
</dbReference>
<evidence type="ECO:0000313" key="4">
    <source>
        <dbReference type="Proteomes" id="UP000095751"/>
    </source>
</evidence>
<feature type="region of interest" description="Disordered" evidence="1">
    <location>
        <begin position="339"/>
        <end position="360"/>
    </location>
</feature>
<keyword evidence="4" id="KW-1185">Reference proteome</keyword>
<accession>A0A1E7F813</accession>
<dbReference type="InterPro" id="IPR036865">
    <property type="entry name" value="CRAL-TRIO_dom_sf"/>
</dbReference>
<evidence type="ECO:0000313" key="3">
    <source>
        <dbReference type="EMBL" id="OEU14311.1"/>
    </source>
</evidence>
<gene>
    <name evidence="3" type="ORF">FRACYDRAFT_240847</name>
</gene>
<dbReference type="PANTHER" id="PTHR45657:SF1">
    <property type="entry name" value="CRAL-TRIO DOMAIN-CONTAINING PROTEIN YKL091C-RELATED"/>
    <property type="match status" value="1"/>
</dbReference>